<accession>A0A6A6XXQ6</accession>
<dbReference type="AlphaFoldDB" id="A0A6A6XXQ6"/>
<organism evidence="1 2">
    <name type="scientific">Melanomma pulvis-pyrius CBS 109.77</name>
    <dbReference type="NCBI Taxonomy" id="1314802"/>
    <lineage>
        <taxon>Eukaryota</taxon>
        <taxon>Fungi</taxon>
        <taxon>Dikarya</taxon>
        <taxon>Ascomycota</taxon>
        <taxon>Pezizomycotina</taxon>
        <taxon>Dothideomycetes</taxon>
        <taxon>Pleosporomycetidae</taxon>
        <taxon>Pleosporales</taxon>
        <taxon>Melanommataceae</taxon>
        <taxon>Melanomma</taxon>
    </lineage>
</organism>
<keyword evidence="2" id="KW-1185">Reference proteome</keyword>
<proteinExistence type="predicted"/>
<protein>
    <submittedName>
        <fullName evidence="1">Uncharacterized protein</fullName>
    </submittedName>
</protein>
<evidence type="ECO:0000313" key="1">
    <source>
        <dbReference type="EMBL" id="KAF2801220.1"/>
    </source>
</evidence>
<reference evidence="1" key="1">
    <citation type="journal article" date="2020" name="Stud. Mycol.">
        <title>101 Dothideomycetes genomes: a test case for predicting lifestyles and emergence of pathogens.</title>
        <authorList>
            <person name="Haridas S."/>
            <person name="Albert R."/>
            <person name="Binder M."/>
            <person name="Bloem J."/>
            <person name="Labutti K."/>
            <person name="Salamov A."/>
            <person name="Andreopoulos B."/>
            <person name="Baker S."/>
            <person name="Barry K."/>
            <person name="Bills G."/>
            <person name="Bluhm B."/>
            <person name="Cannon C."/>
            <person name="Castanera R."/>
            <person name="Culley D."/>
            <person name="Daum C."/>
            <person name="Ezra D."/>
            <person name="Gonzalez J."/>
            <person name="Henrissat B."/>
            <person name="Kuo A."/>
            <person name="Liang C."/>
            <person name="Lipzen A."/>
            <person name="Lutzoni F."/>
            <person name="Magnuson J."/>
            <person name="Mondo S."/>
            <person name="Nolan M."/>
            <person name="Ohm R."/>
            <person name="Pangilinan J."/>
            <person name="Park H.-J."/>
            <person name="Ramirez L."/>
            <person name="Alfaro M."/>
            <person name="Sun H."/>
            <person name="Tritt A."/>
            <person name="Yoshinaga Y."/>
            <person name="Zwiers L.-H."/>
            <person name="Turgeon B."/>
            <person name="Goodwin S."/>
            <person name="Spatafora J."/>
            <person name="Crous P."/>
            <person name="Grigoriev I."/>
        </authorList>
    </citation>
    <scope>NUCLEOTIDE SEQUENCE</scope>
    <source>
        <strain evidence="1">CBS 109.77</strain>
    </source>
</reference>
<evidence type="ECO:0000313" key="2">
    <source>
        <dbReference type="Proteomes" id="UP000799757"/>
    </source>
</evidence>
<gene>
    <name evidence="1" type="ORF">K505DRAFT_331097</name>
</gene>
<name>A0A6A6XXQ6_9PLEO</name>
<dbReference type="Proteomes" id="UP000799757">
    <property type="component" value="Unassembled WGS sequence"/>
</dbReference>
<sequence>MAESNPDTTPQTGEKAIDTVRRVLLNCRPIFQSIRNTLGEEWDQYFDCIQEILKGLSRSEDVSDWAQALLVFVDSHPEISDDHSGIVFLFNELDIDLSPRSE</sequence>
<dbReference type="OrthoDB" id="3794564at2759"/>
<dbReference type="EMBL" id="MU001738">
    <property type="protein sequence ID" value="KAF2801220.1"/>
    <property type="molecule type" value="Genomic_DNA"/>
</dbReference>